<dbReference type="CDD" id="cd00299">
    <property type="entry name" value="GST_C_family"/>
    <property type="match status" value="1"/>
</dbReference>
<dbReference type="GeneID" id="37047058"/>
<dbReference type="Gene3D" id="1.20.1050.10">
    <property type="match status" value="1"/>
</dbReference>
<dbReference type="InterPro" id="IPR010987">
    <property type="entry name" value="Glutathione-S-Trfase_C-like"/>
</dbReference>
<dbReference type="STRING" id="215250.A0A316YJ44"/>
<dbReference type="SUPFAM" id="SSF47616">
    <property type="entry name" value="GST C-terminal domain-like"/>
    <property type="match status" value="1"/>
</dbReference>
<dbReference type="GO" id="GO:0006749">
    <property type="term" value="P:glutathione metabolic process"/>
    <property type="evidence" value="ECO:0007669"/>
    <property type="project" value="TreeGrafter"/>
</dbReference>
<dbReference type="Proteomes" id="UP000245768">
    <property type="component" value="Unassembled WGS sequence"/>
</dbReference>
<evidence type="ECO:0000313" key="4">
    <source>
        <dbReference type="Proteomes" id="UP000245768"/>
    </source>
</evidence>
<name>A0A316YJ44_9BASI</name>
<evidence type="ECO:0000313" key="3">
    <source>
        <dbReference type="EMBL" id="PWN89212.1"/>
    </source>
</evidence>
<dbReference type="RefSeq" id="XP_025376410.1">
    <property type="nucleotide sequence ID" value="XM_025525142.1"/>
</dbReference>
<dbReference type="PROSITE" id="PS50405">
    <property type="entry name" value="GST_CTER"/>
    <property type="match status" value="1"/>
</dbReference>
<dbReference type="OrthoDB" id="412788at2759"/>
<evidence type="ECO:0000259" key="1">
    <source>
        <dbReference type="PROSITE" id="PS50404"/>
    </source>
</evidence>
<sequence>MSISSSPFPKAILYTYERSLWSTVPRLALIEKGYSKDDLEMREVDLAAGENFSPAILRVNSKGTLPVLVVPLAETTGTEVDTKFRALTESKAIVEFLDSSRSQQLLDIKGEENSKPAPVLQPATIEGKALCDSLIDLVHSTITPFLLLTARSEQELDAQRKGRQGEFCRNRHDALLKFKAEAQASMGGENPRTAAMNENLIKWYDEKYQKMKHIFDAYLTPTPDGVSAFLADSVAQWTQVITILGKIETTIAGPYALGDQISLADLHLTVWLARVFTSAMRFEPDSSQDQIAALEKCVRHPFLAAVVTDPSRSIVGPKTRQYWETLKSRPAFAEVYANGLH</sequence>
<dbReference type="AlphaFoldDB" id="A0A316YJ44"/>
<reference evidence="3 4" key="1">
    <citation type="journal article" date="2018" name="Mol. Biol. Evol.">
        <title>Broad Genomic Sampling Reveals a Smut Pathogenic Ancestry of the Fungal Clade Ustilaginomycotina.</title>
        <authorList>
            <person name="Kijpornyongpan T."/>
            <person name="Mondo S.J."/>
            <person name="Barry K."/>
            <person name="Sandor L."/>
            <person name="Lee J."/>
            <person name="Lipzen A."/>
            <person name="Pangilinan J."/>
            <person name="LaButti K."/>
            <person name="Hainaut M."/>
            <person name="Henrissat B."/>
            <person name="Grigoriev I.V."/>
            <person name="Spatafora J.W."/>
            <person name="Aime M.C."/>
        </authorList>
    </citation>
    <scope>NUCLEOTIDE SEQUENCE [LARGE SCALE GENOMIC DNA]</scope>
    <source>
        <strain evidence="3 4">MCA 4198</strain>
    </source>
</reference>
<dbReference type="InterPro" id="IPR004045">
    <property type="entry name" value="Glutathione_S-Trfase_N"/>
</dbReference>
<dbReference type="InParanoid" id="A0A316YJ44"/>
<dbReference type="GO" id="GO:0004364">
    <property type="term" value="F:glutathione transferase activity"/>
    <property type="evidence" value="ECO:0007669"/>
    <property type="project" value="TreeGrafter"/>
</dbReference>
<feature type="domain" description="GST N-terminal" evidence="1">
    <location>
        <begin position="9"/>
        <end position="105"/>
    </location>
</feature>
<dbReference type="PANTHER" id="PTHR42673">
    <property type="entry name" value="MALEYLACETOACETATE ISOMERASE"/>
    <property type="match status" value="1"/>
</dbReference>
<dbReference type="InterPro" id="IPR036249">
    <property type="entry name" value="Thioredoxin-like_sf"/>
</dbReference>
<gene>
    <name evidence="3" type="ORF">FA10DRAFT_302579</name>
</gene>
<dbReference type="PANTHER" id="PTHR42673:SF4">
    <property type="entry name" value="MALEYLACETOACETATE ISOMERASE"/>
    <property type="match status" value="1"/>
</dbReference>
<proteinExistence type="predicted"/>
<dbReference type="Pfam" id="PF13417">
    <property type="entry name" value="GST_N_3"/>
    <property type="match status" value="1"/>
</dbReference>
<protein>
    <recommendedName>
        <fullName evidence="5">GST N-terminal domain-containing protein</fullName>
    </recommendedName>
</protein>
<dbReference type="PROSITE" id="PS50404">
    <property type="entry name" value="GST_NTER"/>
    <property type="match status" value="1"/>
</dbReference>
<dbReference type="GO" id="GO:0016034">
    <property type="term" value="F:maleylacetoacetate isomerase activity"/>
    <property type="evidence" value="ECO:0007669"/>
    <property type="project" value="TreeGrafter"/>
</dbReference>
<dbReference type="Gene3D" id="3.40.30.10">
    <property type="entry name" value="Glutaredoxin"/>
    <property type="match status" value="1"/>
</dbReference>
<keyword evidence="4" id="KW-1185">Reference proteome</keyword>
<evidence type="ECO:0008006" key="5">
    <source>
        <dbReference type="Google" id="ProtNLM"/>
    </source>
</evidence>
<feature type="domain" description="GST C-terminal" evidence="2">
    <location>
        <begin position="190"/>
        <end position="341"/>
    </location>
</feature>
<accession>A0A316YJ44</accession>
<dbReference type="EMBL" id="KZ819637">
    <property type="protein sequence ID" value="PWN89212.1"/>
    <property type="molecule type" value="Genomic_DNA"/>
</dbReference>
<dbReference type="GO" id="GO:0006559">
    <property type="term" value="P:L-phenylalanine catabolic process"/>
    <property type="evidence" value="ECO:0007669"/>
    <property type="project" value="TreeGrafter"/>
</dbReference>
<organism evidence="3 4">
    <name type="scientific">Acaromyces ingoldii</name>
    <dbReference type="NCBI Taxonomy" id="215250"/>
    <lineage>
        <taxon>Eukaryota</taxon>
        <taxon>Fungi</taxon>
        <taxon>Dikarya</taxon>
        <taxon>Basidiomycota</taxon>
        <taxon>Ustilaginomycotina</taxon>
        <taxon>Exobasidiomycetes</taxon>
        <taxon>Exobasidiales</taxon>
        <taxon>Cryptobasidiaceae</taxon>
        <taxon>Acaromyces</taxon>
    </lineage>
</organism>
<evidence type="ECO:0000259" key="2">
    <source>
        <dbReference type="PROSITE" id="PS50405"/>
    </source>
</evidence>
<dbReference type="InterPro" id="IPR036282">
    <property type="entry name" value="Glutathione-S-Trfase_C_sf"/>
</dbReference>
<dbReference type="SUPFAM" id="SSF52833">
    <property type="entry name" value="Thioredoxin-like"/>
    <property type="match status" value="1"/>
</dbReference>